<protein>
    <submittedName>
        <fullName evidence="2">Uncharacterized protein</fullName>
    </submittedName>
</protein>
<evidence type="ECO:0000313" key="2">
    <source>
        <dbReference type="EMBL" id="MCE7028056.1"/>
    </source>
</evidence>
<evidence type="ECO:0000256" key="1">
    <source>
        <dbReference type="SAM" id="Phobius"/>
    </source>
</evidence>
<keyword evidence="1" id="KW-1133">Transmembrane helix</keyword>
<feature type="transmembrane region" description="Helical" evidence="1">
    <location>
        <begin position="15"/>
        <end position="43"/>
    </location>
</feature>
<evidence type="ECO:0000313" key="3">
    <source>
        <dbReference type="Proteomes" id="UP001139035"/>
    </source>
</evidence>
<organism evidence="2 3">
    <name type="scientific">Jiella avicenniae</name>
    <dbReference type="NCBI Taxonomy" id="2907202"/>
    <lineage>
        <taxon>Bacteria</taxon>
        <taxon>Pseudomonadati</taxon>
        <taxon>Pseudomonadota</taxon>
        <taxon>Alphaproteobacteria</taxon>
        <taxon>Hyphomicrobiales</taxon>
        <taxon>Aurantimonadaceae</taxon>
        <taxon>Jiella</taxon>
    </lineage>
</organism>
<dbReference type="RefSeq" id="WP_233719208.1">
    <property type="nucleotide sequence ID" value="NZ_JAJUWU010000007.1"/>
</dbReference>
<dbReference type="EMBL" id="JAJUWU010000007">
    <property type="protein sequence ID" value="MCE7028056.1"/>
    <property type="molecule type" value="Genomic_DNA"/>
</dbReference>
<sequence>MNTSPITQWDGVETYFTFAGSGFGTMVCLLASVAVVVAAIWYGTHHESRDFEKFHGKG</sequence>
<comment type="caution">
    <text evidence="2">The sequence shown here is derived from an EMBL/GenBank/DDBJ whole genome shotgun (WGS) entry which is preliminary data.</text>
</comment>
<keyword evidence="1" id="KW-0812">Transmembrane</keyword>
<keyword evidence="3" id="KW-1185">Reference proteome</keyword>
<keyword evidence="1" id="KW-0472">Membrane</keyword>
<accession>A0A9X1P2F5</accession>
<gene>
    <name evidence="2" type="ORF">LZD57_08645</name>
</gene>
<dbReference type="Proteomes" id="UP001139035">
    <property type="component" value="Unassembled WGS sequence"/>
</dbReference>
<proteinExistence type="predicted"/>
<reference evidence="2" key="1">
    <citation type="submission" date="2022-01" db="EMBL/GenBank/DDBJ databases">
        <title>Jiella avicenniae sp. nov., a novel endophytic bacterium isolated from bark of Avicennia marina.</title>
        <authorList>
            <person name="Tuo L."/>
        </authorList>
    </citation>
    <scope>NUCLEOTIDE SEQUENCE</scope>
    <source>
        <strain evidence="2">CBK1P-4</strain>
    </source>
</reference>
<name>A0A9X1P2F5_9HYPH</name>
<dbReference type="AlphaFoldDB" id="A0A9X1P2F5"/>